<protein>
    <recommendedName>
        <fullName evidence="11">Potassium-transporting ATPase KdpC subunit</fullName>
    </recommendedName>
    <alternativeName>
        <fullName evidence="11">ATP phosphohydrolase [potassium-transporting] C chain</fullName>
    </alternativeName>
    <alternativeName>
        <fullName evidence="11">Potassium-binding and translocating subunit C</fullName>
    </alternativeName>
    <alternativeName>
        <fullName evidence="11">Potassium-translocating ATPase C chain</fullName>
    </alternativeName>
</protein>
<evidence type="ECO:0000313" key="13">
    <source>
        <dbReference type="Proteomes" id="UP001204015"/>
    </source>
</evidence>
<sequence length="186" mass="20237">MKTILTSLKFTVLSCVLLFVGYVLVLWGIAAIATPSHGEIGKVELNGKVVGTTNVGQSFTRPEYFWGRPSAVDYDGGASGGSNKGPSNPEYLQEVNKRINTFLKAHPYLKKSDISSEMVTASGSGLDPHISPRAAEIQIFRVAKARHLPVEMVSEIVKRQTHQPLFGLPYINVLELNVALEKSGNN</sequence>
<keyword evidence="6 11" id="KW-0067">ATP-binding</keyword>
<keyword evidence="2 11" id="KW-1003">Cell membrane</keyword>
<reference evidence="12 13" key="1">
    <citation type="submission" date="2022-06" db="EMBL/GenBank/DDBJ databases">
        <title>A taxonomic note on the genus Prevotella: Description of four novel genera and emended description of the genera Hallella and Xylanibacter.</title>
        <authorList>
            <person name="Hitch T.C.A."/>
        </authorList>
    </citation>
    <scope>NUCLEOTIDE SEQUENCE [LARGE SCALE GENOMIC DNA]</scope>
    <source>
        <strain evidence="12 13">DSM 100619</strain>
    </source>
</reference>
<comment type="subcellular location">
    <subcellularLocation>
        <location evidence="11">Cell membrane</location>
        <topology evidence="11">Single-pass membrane protein</topology>
    </subcellularLocation>
</comment>
<evidence type="ECO:0000256" key="7">
    <source>
        <dbReference type="ARBA" id="ARBA00022958"/>
    </source>
</evidence>
<comment type="subunit">
    <text evidence="11">The system is composed of three essential subunits: KdpA, KdpB and KdpC.</text>
</comment>
<proteinExistence type="inferred from homology"/>
<evidence type="ECO:0000313" key="12">
    <source>
        <dbReference type="EMBL" id="MCO6024784.1"/>
    </source>
</evidence>
<dbReference type="PIRSF" id="PIRSF001296">
    <property type="entry name" value="K_ATPase_KdpC"/>
    <property type="match status" value="1"/>
</dbReference>
<evidence type="ECO:0000256" key="1">
    <source>
        <dbReference type="ARBA" id="ARBA00022448"/>
    </source>
</evidence>
<evidence type="ECO:0000256" key="2">
    <source>
        <dbReference type="ARBA" id="ARBA00022475"/>
    </source>
</evidence>
<keyword evidence="10 11" id="KW-0472">Membrane</keyword>
<keyword evidence="1 11" id="KW-0813">Transport</keyword>
<keyword evidence="13" id="KW-1185">Reference proteome</keyword>
<evidence type="ECO:0000256" key="6">
    <source>
        <dbReference type="ARBA" id="ARBA00022840"/>
    </source>
</evidence>
<organism evidence="12 13">
    <name type="scientific">Segatella cerevisiae</name>
    <dbReference type="NCBI Taxonomy" id="2053716"/>
    <lineage>
        <taxon>Bacteria</taxon>
        <taxon>Pseudomonadati</taxon>
        <taxon>Bacteroidota</taxon>
        <taxon>Bacteroidia</taxon>
        <taxon>Bacteroidales</taxon>
        <taxon>Prevotellaceae</taxon>
        <taxon>Segatella</taxon>
    </lineage>
</organism>
<evidence type="ECO:0000256" key="3">
    <source>
        <dbReference type="ARBA" id="ARBA00022538"/>
    </source>
</evidence>
<evidence type="ECO:0000256" key="11">
    <source>
        <dbReference type="HAMAP-Rule" id="MF_00276"/>
    </source>
</evidence>
<comment type="function">
    <text evidence="11">Part of the high-affinity ATP-driven potassium transport (or Kdp) system, which catalyzes the hydrolysis of ATP coupled with the electrogenic transport of potassium into the cytoplasm. This subunit acts as a catalytic chaperone that increases the ATP-binding affinity of the ATP-hydrolyzing subunit KdpB by the formation of a transient KdpB/KdpC/ATP ternary complex.</text>
</comment>
<accession>A0ABT1BV01</accession>
<dbReference type="Pfam" id="PF02669">
    <property type="entry name" value="KdpC"/>
    <property type="match status" value="1"/>
</dbReference>
<dbReference type="EMBL" id="JAMXLY010000006">
    <property type="protein sequence ID" value="MCO6024784.1"/>
    <property type="molecule type" value="Genomic_DNA"/>
</dbReference>
<dbReference type="HAMAP" id="MF_00276">
    <property type="entry name" value="KdpC"/>
    <property type="match status" value="1"/>
</dbReference>
<dbReference type="InterPro" id="IPR003820">
    <property type="entry name" value="KdpC"/>
</dbReference>
<keyword evidence="4 11" id="KW-0812">Transmembrane</keyword>
<keyword evidence="9 11" id="KW-0406">Ion transport</keyword>
<keyword evidence="7 11" id="KW-0630">Potassium</keyword>
<dbReference type="Proteomes" id="UP001204015">
    <property type="component" value="Unassembled WGS sequence"/>
</dbReference>
<dbReference type="PANTHER" id="PTHR30042:SF2">
    <property type="entry name" value="POTASSIUM-TRANSPORTING ATPASE KDPC SUBUNIT"/>
    <property type="match status" value="1"/>
</dbReference>
<name>A0ABT1BV01_9BACT</name>
<comment type="caution">
    <text evidence="12">The sequence shown here is derived from an EMBL/GenBank/DDBJ whole genome shotgun (WGS) entry which is preliminary data.</text>
</comment>
<dbReference type="RefSeq" id="WP_252760146.1">
    <property type="nucleotide sequence ID" value="NZ_JAMXLY010000006.1"/>
</dbReference>
<gene>
    <name evidence="11" type="primary">kdpC</name>
    <name evidence="12" type="ORF">NG821_02810</name>
</gene>
<evidence type="ECO:0000256" key="8">
    <source>
        <dbReference type="ARBA" id="ARBA00022989"/>
    </source>
</evidence>
<evidence type="ECO:0000256" key="4">
    <source>
        <dbReference type="ARBA" id="ARBA00022692"/>
    </source>
</evidence>
<dbReference type="PANTHER" id="PTHR30042">
    <property type="entry name" value="POTASSIUM-TRANSPORTING ATPASE C CHAIN"/>
    <property type="match status" value="1"/>
</dbReference>
<evidence type="ECO:0000256" key="9">
    <source>
        <dbReference type="ARBA" id="ARBA00023065"/>
    </source>
</evidence>
<keyword evidence="3 11" id="KW-0633">Potassium transport</keyword>
<evidence type="ECO:0000256" key="5">
    <source>
        <dbReference type="ARBA" id="ARBA00022741"/>
    </source>
</evidence>
<feature type="transmembrane region" description="Helical" evidence="11">
    <location>
        <begin position="12"/>
        <end position="33"/>
    </location>
</feature>
<keyword evidence="8 11" id="KW-1133">Transmembrane helix</keyword>
<evidence type="ECO:0000256" key="10">
    <source>
        <dbReference type="ARBA" id="ARBA00023136"/>
    </source>
</evidence>
<keyword evidence="5 11" id="KW-0547">Nucleotide-binding</keyword>
<comment type="similarity">
    <text evidence="11">Belongs to the KdpC family.</text>
</comment>